<sequence length="50" mass="5614">MDFKNISLIGFMGSGKSTVGEILAGKLSYNTSNRNKRTKGDSLFKFPFFY</sequence>
<accession>X0YPU5</accession>
<organism evidence="1">
    <name type="scientific">marine sediment metagenome</name>
    <dbReference type="NCBI Taxonomy" id="412755"/>
    <lineage>
        <taxon>unclassified sequences</taxon>
        <taxon>metagenomes</taxon>
        <taxon>ecological metagenomes</taxon>
    </lineage>
</organism>
<dbReference type="SUPFAM" id="SSF52540">
    <property type="entry name" value="P-loop containing nucleoside triphosphate hydrolases"/>
    <property type="match status" value="1"/>
</dbReference>
<dbReference type="InterPro" id="IPR027417">
    <property type="entry name" value="P-loop_NTPase"/>
</dbReference>
<reference evidence="1" key="1">
    <citation type="journal article" date="2014" name="Front. Microbiol.">
        <title>High frequency of phylogenetically diverse reductive dehalogenase-homologous genes in deep subseafloor sedimentary metagenomes.</title>
        <authorList>
            <person name="Kawai M."/>
            <person name="Futagami T."/>
            <person name="Toyoda A."/>
            <person name="Takaki Y."/>
            <person name="Nishi S."/>
            <person name="Hori S."/>
            <person name="Arai W."/>
            <person name="Tsubouchi T."/>
            <person name="Morono Y."/>
            <person name="Uchiyama I."/>
            <person name="Ito T."/>
            <person name="Fujiyama A."/>
            <person name="Inagaki F."/>
            <person name="Takami H."/>
        </authorList>
    </citation>
    <scope>NUCLEOTIDE SEQUENCE</scope>
    <source>
        <strain evidence="1">Expedition CK06-06</strain>
    </source>
</reference>
<comment type="caution">
    <text evidence="1">The sequence shown here is derived from an EMBL/GenBank/DDBJ whole genome shotgun (WGS) entry which is preliminary data.</text>
</comment>
<dbReference type="AlphaFoldDB" id="X0YPU5"/>
<protein>
    <submittedName>
        <fullName evidence="1">Uncharacterized protein</fullName>
    </submittedName>
</protein>
<dbReference type="EMBL" id="BART01000889">
    <property type="protein sequence ID" value="GAG58250.1"/>
    <property type="molecule type" value="Genomic_DNA"/>
</dbReference>
<name>X0YPU5_9ZZZZ</name>
<evidence type="ECO:0000313" key="1">
    <source>
        <dbReference type="EMBL" id="GAG58250.1"/>
    </source>
</evidence>
<proteinExistence type="predicted"/>
<dbReference type="Gene3D" id="3.40.50.300">
    <property type="entry name" value="P-loop containing nucleotide triphosphate hydrolases"/>
    <property type="match status" value="1"/>
</dbReference>
<gene>
    <name evidence="1" type="ORF">S01H4_03574</name>
</gene>